<protein>
    <submittedName>
        <fullName evidence="2">Acyl-CoA reductase</fullName>
    </submittedName>
</protein>
<organism evidence="2 3">
    <name type="scientific">Algoriphagus aquatilis</name>
    <dbReference type="NCBI Taxonomy" id="490186"/>
    <lineage>
        <taxon>Bacteria</taxon>
        <taxon>Pseudomonadati</taxon>
        <taxon>Bacteroidota</taxon>
        <taxon>Cytophagia</taxon>
        <taxon>Cytophagales</taxon>
        <taxon>Cyclobacteriaceae</taxon>
        <taxon>Algoriphagus</taxon>
    </lineage>
</organism>
<keyword evidence="1" id="KW-0521">NADP</keyword>
<keyword evidence="3" id="KW-1185">Reference proteome</keyword>
<evidence type="ECO:0000313" key="2">
    <source>
        <dbReference type="EMBL" id="MFC5190400.1"/>
    </source>
</evidence>
<sequence length="345" mass="39121">MSPYPSFQSRIQAFIQLGLQLASIDEEEKYSLFRRVENQNAWFIPSSVSNALEGIQLFLEEKNLTDWLSKYQIIEPSNPKNIGILMAGNIPAVGFHDLLCVLISGHIASVKLSSSDSVLVTWLIGQLIAIEPSFALLIKIEDMLKSKDAYIATGSDNSARYFHYYFGKYPHIIRSNRTSVAILTGEETDQDLENLGRDIFQYFGLGCRNVSKVFVKSEDSLVSLLGVLDKKDWIYSHHKYLNNYDYNKSIYLVNGEPHLDNGFLLLKESQELVSPIAVLYYEKYQDEKDLDQRLELIKDKVQCIVGNQVGSIAGLIPFGQAQLPCPWDYADHVDTLQFLNSLSEN</sequence>
<accession>A0ABW0BSX3</accession>
<reference evidence="3" key="1">
    <citation type="journal article" date="2019" name="Int. J. Syst. Evol. Microbiol.">
        <title>The Global Catalogue of Microorganisms (GCM) 10K type strain sequencing project: providing services to taxonomists for standard genome sequencing and annotation.</title>
        <authorList>
            <consortium name="The Broad Institute Genomics Platform"/>
            <consortium name="The Broad Institute Genome Sequencing Center for Infectious Disease"/>
            <person name="Wu L."/>
            <person name="Ma J."/>
        </authorList>
    </citation>
    <scope>NUCLEOTIDE SEQUENCE [LARGE SCALE GENOMIC DNA]</scope>
    <source>
        <strain evidence="3">CGMCC 1.7030</strain>
    </source>
</reference>
<comment type="caution">
    <text evidence="2">The sequence shown here is derived from an EMBL/GenBank/DDBJ whole genome shotgun (WGS) entry which is preliminary data.</text>
</comment>
<dbReference type="EMBL" id="JBHSKS010000001">
    <property type="protein sequence ID" value="MFC5190400.1"/>
    <property type="molecule type" value="Genomic_DNA"/>
</dbReference>
<evidence type="ECO:0000256" key="1">
    <source>
        <dbReference type="ARBA" id="ARBA00022857"/>
    </source>
</evidence>
<name>A0ABW0BSX3_9BACT</name>
<dbReference type="Proteomes" id="UP001596163">
    <property type="component" value="Unassembled WGS sequence"/>
</dbReference>
<dbReference type="RefSeq" id="WP_377911436.1">
    <property type="nucleotide sequence ID" value="NZ_JBHSKS010000001.1"/>
</dbReference>
<evidence type="ECO:0000313" key="3">
    <source>
        <dbReference type="Proteomes" id="UP001596163"/>
    </source>
</evidence>
<dbReference type="InterPro" id="IPR008670">
    <property type="entry name" value="CoA_reduct_LuxC"/>
</dbReference>
<proteinExistence type="predicted"/>
<dbReference type="Pfam" id="PF05893">
    <property type="entry name" value="LuxC"/>
    <property type="match status" value="1"/>
</dbReference>
<gene>
    <name evidence="2" type="ORF">ACFPIK_01375</name>
</gene>